<dbReference type="AlphaFoldDB" id="A0A4S2AYW3"/>
<dbReference type="Proteomes" id="UP000305751">
    <property type="component" value="Unassembled WGS sequence"/>
</dbReference>
<dbReference type="SUPFAM" id="SSF53448">
    <property type="entry name" value="Nucleotide-diphospho-sugar transferases"/>
    <property type="match status" value="1"/>
</dbReference>
<dbReference type="RefSeq" id="WP_136013850.1">
    <property type="nucleotide sequence ID" value="NZ_CANSQH010000016.1"/>
</dbReference>
<reference evidence="1 2" key="1">
    <citation type="submission" date="2019-04" db="EMBL/GenBank/DDBJ databases">
        <title>Microbes associate with the intestines of laboratory mice.</title>
        <authorList>
            <person name="Navarre W."/>
            <person name="Wong E."/>
            <person name="Huang K."/>
            <person name="Tropini C."/>
            <person name="Ng K."/>
            <person name="Yu B."/>
        </authorList>
    </citation>
    <scope>NUCLEOTIDE SEQUENCE [LARGE SCALE GENOMIC DNA]</scope>
    <source>
        <strain evidence="1 2">NM70_E10</strain>
    </source>
</reference>
<dbReference type="InterPro" id="IPR029044">
    <property type="entry name" value="Nucleotide-diphossugar_trans"/>
</dbReference>
<evidence type="ECO:0000313" key="1">
    <source>
        <dbReference type="EMBL" id="TGY06787.1"/>
    </source>
</evidence>
<proteinExistence type="predicted"/>
<evidence type="ECO:0000313" key="2">
    <source>
        <dbReference type="Proteomes" id="UP000305751"/>
    </source>
</evidence>
<dbReference type="GO" id="GO:0016740">
    <property type="term" value="F:transferase activity"/>
    <property type="evidence" value="ECO:0007669"/>
    <property type="project" value="UniProtKB-KW"/>
</dbReference>
<comment type="caution">
    <text evidence="1">The sequence shown here is derived from an EMBL/GenBank/DDBJ whole genome shotgun (WGS) entry which is preliminary data.</text>
</comment>
<sequence>MYTLIYKLYIVLKRREKKAKENRRVFSDVETKLLAYIEWFYNVLVRKWYTKFPSHKFGINKKKRKQKIIVSFTSYPKRIGTLWLVVETLLRQSLKPDAVILWLAESQFDGLQSLPDELLRLQKRGLTIRFCKDLRSHKKYFYVMQEYPNDIVILVDDDMFYPYDMVEKLMKMHKKYPADICTMTGEVMSPSFTSIPSGWRNPLLCEQFEHSSEIQVFTGSGSLYPPGVIHSEAFREDLVQRLCPYADDLWLTFMAHYKGTKITAAYPWRAFPIVIYGTSEGSLWYINAADGKNDRQWMDLLEYYKIEH</sequence>
<keyword evidence="1" id="KW-0808">Transferase</keyword>
<dbReference type="EMBL" id="SRZA01000010">
    <property type="protein sequence ID" value="TGY06787.1"/>
    <property type="molecule type" value="Genomic_DNA"/>
</dbReference>
<name>A0A4S2AYW3_9BACE</name>
<organism evidence="1 2">
    <name type="scientific">Bacteroides acidifaciens</name>
    <dbReference type="NCBI Taxonomy" id="85831"/>
    <lineage>
        <taxon>Bacteria</taxon>
        <taxon>Pseudomonadati</taxon>
        <taxon>Bacteroidota</taxon>
        <taxon>Bacteroidia</taxon>
        <taxon>Bacteroidales</taxon>
        <taxon>Bacteroidaceae</taxon>
        <taxon>Bacteroides</taxon>
    </lineage>
</organism>
<accession>A0A4S2AYW3</accession>
<gene>
    <name evidence="1" type="ORF">E5356_05685</name>
</gene>
<keyword evidence="2" id="KW-1185">Reference proteome</keyword>
<protein>
    <submittedName>
        <fullName evidence="1">Glycosyl transferase</fullName>
    </submittedName>
</protein>